<dbReference type="Pfam" id="PF09549">
    <property type="entry name" value="RE_Bpu10I"/>
    <property type="match status" value="1"/>
</dbReference>
<dbReference type="AlphaFoldDB" id="A0A1J1LGD6"/>
<dbReference type="EMBL" id="CZDF01000132">
    <property type="protein sequence ID" value="CUR31066.1"/>
    <property type="molecule type" value="Genomic_DNA"/>
</dbReference>
<evidence type="ECO:0000313" key="1">
    <source>
        <dbReference type="EMBL" id="CUR31066.1"/>
    </source>
</evidence>
<keyword evidence="2" id="KW-1185">Reference proteome</keyword>
<dbReference type="STRING" id="671072.PL9214290657"/>
<protein>
    <recommendedName>
        <fullName evidence="3">Bpu10I restriction endonuclease beta subunit</fullName>
    </recommendedName>
</protein>
<organism evidence="1 2">
    <name type="scientific">Planktothrix tepida PCC 9214</name>
    <dbReference type="NCBI Taxonomy" id="671072"/>
    <lineage>
        <taxon>Bacteria</taxon>
        <taxon>Bacillati</taxon>
        <taxon>Cyanobacteriota</taxon>
        <taxon>Cyanophyceae</taxon>
        <taxon>Oscillatoriophycideae</taxon>
        <taxon>Oscillatoriales</taxon>
        <taxon>Microcoleaceae</taxon>
        <taxon>Planktothrix</taxon>
    </lineage>
</organism>
<dbReference type="InterPro" id="IPR018577">
    <property type="entry name" value="Restrct_endonuc_II_Bpu10I"/>
</dbReference>
<dbReference type="OrthoDB" id="9806531at2"/>
<name>A0A1J1LGD6_9CYAN</name>
<evidence type="ECO:0000313" key="2">
    <source>
        <dbReference type="Proteomes" id="UP000184315"/>
    </source>
</evidence>
<evidence type="ECO:0008006" key="3">
    <source>
        <dbReference type="Google" id="ProtNLM"/>
    </source>
</evidence>
<dbReference type="RefSeq" id="WP_072717992.1">
    <property type="nucleotide sequence ID" value="NZ_LN889782.1"/>
</dbReference>
<sequence length="303" mass="34976">MIKFPTPHYDKLKACLNNPQLPPADLEGVQESLKQYQQWIKALESVTPGQADTVEKLVEETNRYQRFIELDLIFDSSDNFLYRQKGQLKLDNTILEEFLPQLIYRSLQGIDESFEIGPRNTFSGLSFLSSLGNIGQGGEPSLRTKNQDFVLGKKLYLKTAFDSGFHNYKLLESHLGYVCAECKTNLDKTMFQEAVATSRDLKIAVPASLYFLVCEFLDMMPVSIISTQIDDVLIVRKNKRLPANIRQQYKTPESRKRYRQSYADFLDSSKYYPDVFQRMINKIQILIDDTAPEIDKILKRGHF</sequence>
<proteinExistence type="predicted"/>
<dbReference type="Proteomes" id="UP000184315">
    <property type="component" value="Unassembled WGS sequence"/>
</dbReference>
<accession>A0A1J1LGD6</accession>
<reference evidence="2" key="1">
    <citation type="submission" date="2015-10" db="EMBL/GenBank/DDBJ databases">
        <authorList>
            <person name="Regsiter A."/>
            <person name="william w."/>
        </authorList>
    </citation>
    <scope>NUCLEOTIDE SEQUENCE [LARGE SCALE GENOMIC DNA]</scope>
</reference>
<gene>
    <name evidence="1" type="ORF">PL9214290657</name>
</gene>